<proteinExistence type="predicted"/>
<keyword evidence="1" id="KW-0812">Transmembrane</keyword>
<dbReference type="EMBL" id="BLRX01000369">
    <property type="protein sequence ID" value="GFP26101.1"/>
    <property type="molecule type" value="Genomic_DNA"/>
</dbReference>
<gene>
    <name evidence="2" type="ORF">HKBW3S25_01589</name>
</gene>
<evidence type="ECO:0000256" key="1">
    <source>
        <dbReference type="SAM" id="Phobius"/>
    </source>
</evidence>
<dbReference type="Proteomes" id="UP000543224">
    <property type="component" value="Unassembled WGS sequence"/>
</dbReference>
<evidence type="ECO:0000313" key="3">
    <source>
        <dbReference type="Proteomes" id="UP000543224"/>
    </source>
</evidence>
<keyword evidence="1" id="KW-1133">Transmembrane helix</keyword>
<sequence length="79" mass="8991">RRSPYLTDNKLTDKGKQIQLARYRLKQAEESINEAMCLLSGKGSPRSIINRAYYTMFYSVLALIVFEPYSSSKHSGVLS</sequence>
<name>A0A6V8P4H2_9ACTN</name>
<reference evidence="2 3" key="1">
    <citation type="journal article" date="2020" name="Front. Microbiol.">
        <title>Single-cell genomics of novel Actinobacteria with the Wood-Ljungdahl pathway discovered in a serpentinizing system.</title>
        <authorList>
            <person name="Merino N."/>
            <person name="Kawai M."/>
            <person name="Boyd E.S."/>
            <person name="Colman D.R."/>
            <person name="McGlynn S.E."/>
            <person name="Nealson K.H."/>
            <person name="Kurokawa K."/>
            <person name="Hongoh Y."/>
        </authorList>
    </citation>
    <scope>NUCLEOTIDE SEQUENCE [LARGE SCALE GENOMIC DNA]</scope>
    <source>
        <strain evidence="2 3">S25</strain>
    </source>
</reference>
<feature type="non-terminal residue" evidence="2">
    <location>
        <position position="1"/>
    </location>
</feature>
<organism evidence="2 3">
    <name type="scientific">Candidatus Hakubella thermalkaliphila</name>
    <dbReference type="NCBI Taxonomy" id="2754717"/>
    <lineage>
        <taxon>Bacteria</taxon>
        <taxon>Bacillati</taxon>
        <taxon>Actinomycetota</taxon>
        <taxon>Actinomycetota incertae sedis</taxon>
        <taxon>Candidatus Hakubellales</taxon>
        <taxon>Candidatus Hakubellaceae</taxon>
        <taxon>Candidatus Hakubella</taxon>
    </lineage>
</organism>
<evidence type="ECO:0000313" key="2">
    <source>
        <dbReference type="EMBL" id="GFP26101.1"/>
    </source>
</evidence>
<accession>A0A6V8P4H2</accession>
<dbReference type="AlphaFoldDB" id="A0A6V8P4H2"/>
<dbReference type="Gene3D" id="1.20.120.330">
    <property type="entry name" value="Nucleotidyltransferases domain 2"/>
    <property type="match status" value="1"/>
</dbReference>
<feature type="transmembrane region" description="Helical" evidence="1">
    <location>
        <begin position="52"/>
        <end position="69"/>
    </location>
</feature>
<protein>
    <submittedName>
        <fullName evidence="2">Uncharacterized protein</fullName>
    </submittedName>
</protein>
<keyword evidence="1" id="KW-0472">Membrane</keyword>
<comment type="caution">
    <text evidence="2">The sequence shown here is derived from an EMBL/GenBank/DDBJ whole genome shotgun (WGS) entry which is preliminary data.</text>
</comment>